<reference evidence="1 2" key="1">
    <citation type="submission" date="2016-06" db="EMBL/GenBank/DDBJ databases">
        <title>Microsymbionts genomes from the relict species Vavilovia formosa.</title>
        <authorList>
            <person name="Chirak E."/>
            <person name="Kimeklis A."/>
            <person name="Andronov E."/>
        </authorList>
    </citation>
    <scope>NUCLEOTIDE SEQUENCE [LARGE SCALE GENOMIC DNA]</scope>
    <source>
        <strain evidence="1 2">Vaf10</strain>
    </source>
</reference>
<accession>A0A1B1CB87</accession>
<name>A0A1B1CB87_RHILE</name>
<dbReference type="AlphaFoldDB" id="A0A1B1CB87"/>
<evidence type="ECO:0000313" key="1">
    <source>
        <dbReference type="EMBL" id="ANP87048.1"/>
    </source>
</evidence>
<organism evidence="1 2">
    <name type="scientific">Rhizobium leguminosarum</name>
    <dbReference type="NCBI Taxonomy" id="384"/>
    <lineage>
        <taxon>Bacteria</taxon>
        <taxon>Pseudomonadati</taxon>
        <taxon>Pseudomonadota</taxon>
        <taxon>Alphaproteobacteria</taxon>
        <taxon>Hyphomicrobiales</taxon>
        <taxon>Rhizobiaceae</taxon>
        <taxon>Rhizobium/Agrobacterium group</taxon>
        <taxon>Rhizobium</taxon>
    </lineage>
</organism>
<evidence type="ECO:0000313" key="2">
    <source>
        <dbReference type="Proteomes" id="UP000092691"/>
    </source>
</evidence>
<sequence>MSDIQVSITNNPVGQADTFVASWVWSGSGGSQGGSQNVVLDMKSKDGATVFTYTSGIDRSHCYYTPGNRETRQGSITGEASLIDIIAVRITEVTGKQGGC</sequence>
<protein>
    <submittedName>
        <fullName evidence="1">Uncharacterized protein</fullName>
    </submittedName>
</protein>
<dbReference type="Proteomes" id="UP000092691">
    <property type="component" value="Chromosome"/>
</dbReference>
<dbReference type="EMBL" id="CP016286">
    <property type="protein sequence ID" value="ANP87048.1"/>
    <property type="molecule type" value="Genomic_DNA"/>
</dbReference>
<proteinExistence type="predicted"/>
<gene>
    <name evidence="1" type="ORF">BA011_15820</name>
</gene>